<feature type="compositionally biased region" description="Polar residues" evidence="1">
    <location>
        <begin position="1"/>
        <end position="14"/>
    </location>
</feature>
<gene>
    <name evidence="2" type="ORF">RISK_000030</name>
</gene>
<feature type="region of interest" description="Disordered" evidence="1">
    <location>
        <begin position="1"/>
        <end position="69"/>
    </location>
</feature>
<accession>A0A0J1BMU8</accession>
<dbReference type="PATRIC" id="fig|595434.4.peg.30"/>
<name>A0A0J1BMU8_RHOIS</name>
<dbReference type="Proteomes" id="UP000036367">
    <property type="component" value="Unassembled WGS sequence"/>
</dbReference>
<proteinExistence type="predicted"/>
<protein>
    <submittedName>
        <fullName evidence="2">Uncharacterized protein</fullName>
    </submittedName>
</protein>
<evidence type="ECO:0000256" key="1">
    <source>
        <dbReference type="SAM" id="MobiDB-lite"/>
    </source>
</evidence>
<organism evidence="2 3">
    <name type="scientific">Rhodopirellula islandica</name>
    <dbReference type="NCBI Taxonomy" id="595434"/>
    <lineage>
        <taxon>Bacteria</taxon>
        <taxon>Pseudomonadati</taxon>
        <taxon>Planctomycetota</taxon>
        <taxon>Planctomycetia</taxon>
        <taxon>Pirellulales</taxon>
        <taxon>Pirellulaceae</taxon>
        <taxon>Rhodopirellula</taxon>
    </lineage>
</organism>
<evidence type="ECO:0000313" key="3">
    <source>
        <dbReference type="Proteomes" id="UP000036367"/>
    </source>
</evidence>
<dbReference type="EMBL" id="LECT01000001">
    <property type="protein sequence ID" value="KLU07851.1"/>
    <property type="molecule type" value="Genomic_DNA"/>
</dbReference>
<dbReference type="AlphaFoldDB" id="A0A0J1BMU8"/>
<feature type="compositionally biased region" description="Polar residues" evidence="1">
    <location>
        <begin position="36"/>
        <end position="47"/>
    </location>
</feature>
<evidence type="ECO:0000313" key="2">
    <source>
        <dbReference type="EMBL" id="KLU07851.1"/>
    </source>
</evidence>
<dbReference type="Pfam" id="PF05150">
    <property type="entry name" value="Legionella_OMP"/>
    <property type="match status" value="1"/>
</dbReference>
<reference evidence="2" key="1">
    <citation type="submission" date="2015-05" db="EMBL/GenBank/DDBJ databases">
        <title>Permanent draft genome of Rhodopirellula islandicus K833.</title>
        <authorList>
            <person name="Kizina J."/>
            <person name="Richter M."/>
            <person name="Glockner F.O."/>
            <person name="Harder J."/>
        </authorList>
    </citation>
    <scope>NUCLEOTIDE SEQUENCE [LARGE SCALE GENOMIC DNA]</scope>
    <source>
        <strain evidence="2">K833</strain>
    </source>
</reference>
<sequence length="434" mass="47435">MNAETAQPLNSPSKKPSGGASFHLASLNSLEDRAQESTAETPATASENSDRKSKLRDTEPKSSALGLDATSKAKLDRDVQPVAYNSGIAASISDSSPVAELQTLMIRQGNQIARMQHELDAKEQSRRESLPTKWFASFDNVFVQPFQSNTTALIVERDHDDNGSVDEYVSIMFPWELEYSYRYQVGQHKSDGTLGFQARYWRFDQGTSLTANEDNGLIPTFQEGAIGYLSEDGDITTGLAFINEGSFASTIHSDVVDFELQKRIAPRLDLYTGLRYAQVGQGYAANTDVGTVHASSQFRGVGPTVALAAFHQLPLDRLQLFTSLRGSLLYGHQDFSVSDSFNEVTQSLNSIDVRDSNNAARHFTGNTELQFGIEYSPWDLLQMHVALEAHHFTQVGGPNPPATFLGPDSGISTDSPLDDGLSFFGLSFGAVVKL</sequence>
<dbReference type="InterPro" id="IPR007825">
    <property type="entry name" value="Major_OMP_Legionella"/>
</dbReference>
<feature type="compositionally biased region" description="Basic and acidic residues" evidence="1">
    <location>
        <begin position="48"/>
        <end position="60"/>
    </location>
</feature>
<comment type="caution">
    <text evidence="2">The sequence shown here is derived from an EMBL/GenBank/DDBJ whole genome shotgun (WGS) entry which is preliminary data.</text>
</comment>
<keyword evidence="3" id="KW-1185">Reference proteome</keyword>